<gene>
    <name evidence="2" type="ORF">PXEA_LOCUS10846</name>
</gene>
<feature type="region of interest" description="Disordered" evidence="1">
    <location>
        <begin position="93"/>
        <end position="118"/>
    </location>
</feature>
<reference evidence="2" key="1">
    <citation type="submission" date="2018-11" db="EMBL/GenBank/DDBJ databases">
        <authorList>
            <consortium name="Pathogen Informatics"/>
        </authorList>
    </citation>
    <scope>NUCLEOTIDE SEQUENCE</scope>
</reference>
<comment type="caution">
    <text evidence="2">The sequence shown here is derived from an EMBL/GenBank/DDBJ whole genome shotgun (WGS) entry which is preliminary data.</text>
</comment>
<evidence type="ECO:0000256" key="1">
    <source>
        <dbReference type="SAM" id="MobiDB-lite"/>
    </source>
</evidence>
<organism evidence="2 3">
    <name type="scientific">Protopolystoma xenopodis</name>
    <dbReference type="NCBI Taxonomy" id="117903"/>
    <lineage>
        <taxon>Eukaryota</taxon>
        <taxon>Metazoa</taxon>
        <taxon>Spiralia</taxon>
        <taxon>Lophotrochozoa</taxon>
        <taxon>Platyhelminthes</taxon>
        <taxon>Monogenea</taxon>
        <taxon>Polyopisthocotylea</taxon>
        <taxon>Polystomatidea</taxon>
        <taxon>Polystomatidae</taxon>
        <taxon>Protopolystoma</taxon>
    </lineage>
</organism>
<dbReference type="Proteomes" id="UP000784294">
    <property type="component" value="Unassembled WGS sequence"/>
</dbReference>
<name>A0A3S5A1N9_9PLAT</name>
<feature type="compositionally biased region" description="Low complexity" evidence="1">
    <location>
        <begin position="27"/>
        <end position="37"/>
    </location>
</feature>
<proteinExistence type="predicted"/>
<dbReference type="EMBL" id="CAAALY010032486">
    <property type="protein sequence ID" value="VEL17406.1"/>
    <property type="molecule type" value="Genomic_DNA"/>
</dbReference>
<protein>
    <submittedName>
        <fullName evidence="2">Uncharacterized protein</fullName>
    </submittedName>
</protein>
<feature type="region of interest" description="Disordered" evidence="1">
    <location>
        <begin position="1"/>
        <end position="39"/>
    </location>
</feature>
<evidence type="ECO:0000313" key="2">
    <source>
        <dbReference type="EMBL" id="VEL17406.1"/>
    </source>
</evidence>
<sequence>MPPMPRFPSGPDFSPALSSAHFHNHSHQNQPHHSSSSTRVHQSALLAFSRGSCLHLLRVSIPTTSAATATFSSGGTMPGPISDCQAPVTSDGSYSGIGGLNSDEDGSTQHPGVNSSISPSSSIASLTCQAPSVSPGAGSCSVFSLPDLLSGGVLPKRPCVETRLISVSSGGWPGAFLSSIRGEETVLKFDLLRSIELGYRLVALKFLTSSNICIVESCKESQ</sequence>
<keyword evidence="3" id="KW-1185">Reference proteome</keyword>
<dbReference type="AlphaFoldDB" id="A0A3S5A1N9"/>
<evidence type="ECO:0000313" key="3">
    <source>
        <dbReference type="Proteomes" id="UP000784294"/>
    </source>
</evidence>
<accession>A0A3S5A1N9</accession>